<dbReference type="Proteomes" id="UP000324222">
    <property type="component" value="Unassembled WGS sequence"/>
</dbReference>
<dbReference type="AlphaFoldDB" id="A0A5B7D267"/>
<gene>
    <name evidence="2" type="ORF">E2C01_008206</name>
</gene>
<feature type="region of interest" description="Disordered" evidence="1">
    <location>
        <begin position="1"/>
        <end position="22"/>
    </location>
</feature>
<dbReference type="EMBL" id="VSRR010000426">
    <property type="protein sequence ID" value="MPC15415.1"/>
    <property type="molecule type" value="Genomic_DNA"/>
</dbReference>
<keyword evidence="3" id="KW-1185">Reference proteome</keyword>
<protein>
    <submittedName>
        <fullName evidence="2">Uncharacterized protein</fullName>
    </submittedName>
</protein>
<comment type="caution">
    <text evidence="2">The sequence shown here is derived from an EMBL/GenBank/DDBJ whole genome shotgun (WGS) entry which is preliminary data.</text>
</comment>
<reference evidence="2 3" key="1">
    <citation type="submission" date="2019-05" db="EMBL/GenBank/DDBJ databases">
        <title>Another draft genome of Portunus trituberculatus and its Hox gene families provides insights of decapod evolution.</title>
        <authorList>
            <person name="Jeong J.-H."/>
            <person name="Song I."/>
            <person name="Kim S."/>
            <person name="Choi T."/>
            <person name="Kim D."/>
            <person name="Ryu S."/>
            <person name="Kim W."/>
        </authorList>
    </citation>
    <scope>NUCLEOTIDE SEQUENCE [LARGE SCALE GENOMIC DNA]</scope>
    <source>
        <tissue evidence="2">Muscle</tissue>
    </source>
</reference>
<proteinExistence type="predicted"/>
<evidence type="ECO:0000256" key="1">
    <source>
        <dbReference type="SAM" id="MobiDB-lite"/>
    </source>
</evidence>
<sequence length="91" mass="10004">MAGSDFDPVHQATHSNLGNQKPVKGFKNVAVAHQPDVVVSIVHDEGTGESGEPGYEATQISRHPCMQRTRHINALNETETRVASFRRHFGN</sequence>
<evidence type="ECO:0000313" key="3">
    <source>
        <dbReference type="Proteomes" id="UP000324222"/>
    </source>
</evidence>
<name>A0A5B7D267_PORTR</name>
<organism evidence="2 3">
    <name type="scientific">Portunus trituberculatus</name>
    <name type="common">Swimming crab</name>
    <name type="synonym">Neptunus trituberculatus</name>
    <dbReference type="NCBI Taxonomy" id="210409"/>
    <lineage>
        <taxon>Eukaryota</taxon>
        <taxon>Metazoa</taxon>
        <taxon>Ecdysozoa</taxon>
        <taxon>Arthropoda</taxon>
        <taxon>Crustacea</taxon>
        <taxon>Multicrustacea</taxon>
        <taxon>Malacostraca</taxon>
        <taxon>Eumalacostraca</taxon>
        <taxon>Eucarida</taxon>
        <taxon>Decapoda</taxon>
        <taxon>Pleocyemata</taxon>
        <taxon>Brachyura</taxon>
        <taxon>Eubrachyura</taxon>
        <taxon>Portunoidea</taxon>
        <taxon>Portunidae</taxon>
        <taxon>Portuninae</taxon>
        <taxon>Portunus</taxon>
    </lineage>
</organism>
<accession>A0A5B7D267</accession>
<evidence type="ECO:0000313" key="2">
    <source>
        <dbReference type="EMBL" id="MPC15415.1"/>
    </source>
</evidence>